<reference evidence="1" key="1">
    <citation type="journal article" date="2015" name="Nature">
        <title>Complex archaea that bridge the gap between prokaryotes and eukaryotes.</title>
        <authorList>
            <person name="Spang A."/>
            <person name="Saw J.H."/>
            <person name="Jorgensen S.L."/>
            <person name="Zaremba-Niedzwiedzka K."/>
            <person name="Martijn J."/>
            <person name="Lind A.E."/>
            <person name="van Eijk R."/>
            <person name="Schleper C."/>
            <person name="Guy L."/>
            <person name="Ettema T.J."/>
        </authorList>
    </citation>
    <scope>NUCLEOTIDE SEQUENCE</scope>
</reference>
<dbReference type="EMBL" id="LAZR01001056">
    <property type="protein sequence ID" value="KKN51606.1"/>
    <property type="molecule type" value="Genomic_DNA"/>
</dbReference>
<gene>
    <name evidence="1" type="ORF">LCGC14_0620970</name>
</gene>
<protein>
    <recommendedName>
        <fullName evidence="2">Aminoglycoside phosphotransferase domain-containing protein</fullName>
    </recommendedName>
</protein>
<dbReference type="SUPFAM" id="SSF56112">
    <property type="entry name" value="Protein kinase-like (PK-like)"/>
    <property type="match status" value="1"/>
</dbReference>
<organism evidence="1">
    <name type="scientific">marine sediment metagenome</name>
    <dbReference type="NCBI Taxonomy" id="412755"/>
    <lineage>
        <taxon>unclassified sequences</taxon>
        <taxon>metagenomes</taxon>
        <taxon>ecological metagenomes</taxon>
    </lineage>
</organism>
<proteinExistence type="predicted"/>
<name>A0A0F9TR62_9ZZZZ</name>
<dbReference type="InterPro" id="IPR011009">
    <property type="entry name" value="Kinase-like_dom_sf"/>
</dbReference>
<evidence type="ECO:0008006" key="2">
    <source>
        <dbReference type="Google" id="ProtNLM"/>
    </source>
</evidence>
<comment type="caution">
    <text evidence="1">The sequence shown here is derived from an EMBL/GenBank/DDBJ whole genome shotgun (WGS) entry which is preliminary data.</text>
</comment>
<evidence type="ECO:0000313" key="1">
    <source>
        <dbReference type="EMBL" id="KKN51606.1"/>
    </source>
</evidence>
<accession>A0A0F9TR62</accession>
<dbReference type="AlphaFoldDB" id="A0A0F9TR62"/>
<sequence length="183" mass="21299">MKENKVITNIEQLSPEWLTNILKNKGYLSQGKVTEVIKKRSEITTTSNMHYFGLEFSDDAQKLPAISDIVVRLPKHYEYNKSIGRHEAKFYDILAETMNQLPIPTCYDARISEESGWSHIILEDLSENHIEIEMLQGGGWHPPPTKQYCEKAIDSLSELHAFWWNHPNLEELSKFAFIFNNFK</sequence>